<proteinExistence type="predicted"/>
<protein>
    <submittedName>
        <fullName evidence="1">Uncharacterized protein</fullName>
    </submittedName>
</protein>
<keyword evidence="2" id="KW-1185">Reference proteome</keyword>
<dbReference type="Proteomes" id="UP000826014">
    <property type="component" value="Chromosome"/>
</dbReference>
<sequence>MVSEEEKEVYRQDQLPRAKQMAKEWLVKLLENTPRKELLFFKQNICKMLLKNKGLLQEKTASKQSRNLFKGLLTLIFGSGGQCLVAEEMKIKEAYLELYKTCNEEKNRSQSDFLLLLELLYKNTTEQAFKDTISPILQKMFECLVIKAKGDFERAQENLAEQWESRSLFRISLLARSIFSYLKGKFNITYLEKSQETLDLNSVHNFTRVSKLFGKSFNIATDTDEVAERIFSNIAINPLCSTTIKTFDMVISLSLEKFYWDTQLEKIVQPWLSTHFEEKTYFQLNDLTHWFSDLLEGFRTKDNTIEIDKMQDELCAGEIPKINGYPIAQTQQIQGELVFKPTTQSLLIFAYGINLLKMGASESSFNYIDKKMNVSEINKIDFTKFDQGVQMFKSFIPQNVLSQLEEMSKLENKEETEKKMIDCRKRCVSLINKETLFFA</sequence>
<evidence type="ECO:0000313" key="2">
    <source>
        <dbReference type="Proteomes" id="UP000826014"/>
    </source>
</evidence>
<gene>
    <name evidence="1" type="ORF">RHABOEDO_001495</name>
</gene>
<reference evidence="1 2" key="1">
    <citation type="journal article" date="2022" name="bioRxiv">
        <title>Ecology and evolution of chlamydial symbionts of arthropods.</title>
        <authorList>
            <person name="Halter T."/>
            <person name="Koestlbacher S."/>
            <person name="Collingro A."/>
            <person name="Sixt B.S."/>
            <person name="Toenshoff E.R."/>
            <person name="Hendrickx F."/>
            <person name="Kostanjsek R."/>
            <person name="Horn M."/>
        </authorList>
    </citation>
    <scope>NUCLEOTIDE SEQUENCE [LARGE SCALE GENOMIC DNA]</scope>
    <source>
        <strain evidence="1">W744xW776</strain>
    </source>
</reference>
<dbReference type="EMBL" id="CP075587">
    <property type="protein sequence ID" value="QYF49204.1"/>
    <property type="molecule type" value="Genomic_DNA"/>
</dbReference>
<name>A0ABX8V1Y8_9BACT</name>
<accession>A0ABX8V1Y8</accession>
<organism evidence="1 2">
    <name type="scientific">Candidatus Rhabdochlamydia oedothoracis</name>
    <dbReference type="NCBI Taxonomy" id="2720720"/>
    <lineage>
        <taxon>Bacteria</taxon>
        <taxon>Pseudomonadati</taxon>
        <taxon>Chlamydiota</taxon>
        <taxon>Chlamydiia</taxon>
        <taxon>Parachlamydiales</taxon>
        <taxon>Candidatus Rhabdochlamydiaceae</taxon>
        <taxon>Candidatus Rhabdochlamydia</taxon>
    </lineage>
</organism>
<evidence type="ECO:0000313" key="1">
    <source>
        <dbReference type="EMBL" id="QYF49204.1"/>
    </source>
</evidence>